<accession>A0A1D9Q025</accession>
<dbReference type="KEGG" id="ssl:SS1G_13227"/>
<protein>
    <submittedName>
        <fullName evidence="1">Uncharacterized protein</fullName>
    </submittedName>
</protein>
<evidence type="ECO:0000313" key="2">
    <source>
        <dbReference type="Proteomes" id="UP000177798"/>
    </source>
</evidence>
<proteinExistence type="predicted"/>
<gene>
    <name evidence="1" type="ORF">sscle_03g030750</name>
</gene>
<name>A0A1D9Q025_SCLS1</name>
<dbReference type="AlphaFoldDB" id="A0A1D9Q025"/>
<dbReference type="EMBL" id="CP017816">
    <property type="protein sequence ID" value="APA08305.1"/>
    <property type="molecule type" value="Genomic_DNA"/>
</dbReference>
<dbReference type="Proteomes" id="UP000177798">
    <property type="component" value="Chromosome 3"/>
</dbReference>
<evidence type="ECO:0000313" key="1">
    <source>
        <dbReference type="EMBL" id="APA08305.1"/>
    </source>
</evidence>
<dbReference type="RefSeq" id="XP_001585711.1">
    <property type="nucleotide sequence ID" value="XM_001585661.1"/>
</dbReference>
<organism evidence="1 2">
    <name type="scientific">Sclerotinia sclerotiorum (strain ATCC 18683 / 1980 / Ss-1)</name>
    <name type="common">White mold</name>
    <name type="synonym">Whetzelinia sclerotiorum</name>
    <dbReference type="NCBI Taxonomy" id="665079"/>
    <lineage>
        <taxon>Eukaryota</taxon>
        <taxon>Fungi</taxon>
        <taxon>Dikarya</taxon>
        <taxon>Ascomycota</taxon>
        <taxon>Pezizomycotina</taxon>
        <taxon>Leotiomycetes</taxon>
        <taxon>Helotiales</taxon>
        <taxon>Sclerotiniaceae</taxon>
        <taxon>Sclerotinia</taxon>
    </lineage>
</organism>
<dbReference type="OrthoDB" id="3512800at2759"/>
<reference evidence="2" key="1">
    <citation type="journal article" date="2017" name="Genome Biol. Evol.">
        <title>The complete genome sequence of the phytopathogenic fungus Sclerotinia sclerotiorum reveals insights into the genome architecture of broad host range pathogens.</title>
        <authorList>
            <person name="Derbyshire M."/>
            <person name="Denton-Giles M."/>
            <person name="Hegedus D."/>
            <person name="Seifbarghy S."/>
            <person name="Rollins J."/>
            <person name="van Kan J."/>
            <person name="Seidl M.F."/>
            <person name="Faino L."/>
            <person name="Mbengue M."/>
            <person name="Navaud O."/>
            <person name="Raffaele S."/>
            <person name="Hammond-Kosack K."/>
            <person name="Heard S."/>
            <person name="Oliver R."/>
        </authorList>
    </citation>
    <scope>NUCLEOTIDE SEQUENCE [LARGE SCALE GENOMIC DNA]</scope>
    <source>
        <strain evidence="2">ATCC 18683 / 1980 / Ss-1</strain>
    </source>
</reference>
<dbReference type="VEuPathDB" id="FungiDB:sscle_03g030750"/>
<sequence>MVLVANILHSVGVMWDGPADDDPEVVSYHRPLDKATIKLSQQNKELGKQNEALAKENPDLKGLLKAHGISWLAGPGSGTIFPSSILPARSSGNLPNELQLRMLKYAFQLAYPIIDPGVKILESNVTESEHNE</sequence>